<evidence type="ECO:0000313" key="4">
    <source>
        <dbReference type="Proteomes" id="UP001303160"/>
    </source>
</evidence>
<dbReference type="EMBL" id="MU863897">
    <property type="protein sequence ID" value="KAK4202432.1"/>
    <property type="molecule type" value="Genomic_DNA"/>
</dbReference>
<organism evidence="3 4">
    <name type="scientific">Triangularia verruculosa</name>
    <dbReference type="NCBI Taxonomy" id="2587418"/>
    <lineage>
        <taxon>Eukaryota</taxon>
        <taxon>Fungi</taxon>
        <taxon>Dikarya</taxon>
        <taxon>Ascomycota</taxon>
        <taxon>Pezizomycotina</taxon>
        <taxon>Sordariomycetes</taxon>
        <taxon>Sordariomycetidae</taxon>
        <taxon>Sordariales</taxon>
        <taxon>Podosporaceae</taxon>
        <taxon>Triangularia</taxon>
    </lineage>
</organism>
<evidence type="ECO:0000256" key="1">
    <source>
        <dbReference type="SAM" id="MobiDB-lite"/>
    </source>
</evidence>
<reference evidence="3" key="2">
    <citation type="submission" date="2023-05" db="EMBL/GenBank/DDBJ databases">
        <authorList>
            <consortium name="Lawrence Berkeley National Laboratory"/>
            <person name="Steindorff A."/>
            <person name="Hensen N."/>
            <person name="Bonometti L."/>
            <person name="Westerberg I."/>
            <person name="Brannstrom I.O."/>
            <person name="Guillou S."/>
            <person name="Cros-Aarteil S."/>
            <person name="Calhoun S."/>
            <person name="Haridas S."/>
            <person name="Kuo A."/>
            <person name="Mondo S."/>
            <person name="Pangilinan J."/>
            <person name="Riley R."/>
            <person name="Labutti K."/>
            <person name="Andreopoulos B."/>
            <person name="Lipzen A."/>
            <person name="Chen C."/>
            <person name="Yanf M."/>
            <person name="Daum C."/>
            <person name="Ng V."/>
            <person name="Clum A."/>
            <person name="Ohm R."/>
            <person name="Martin F."/>
            <person name="Silar P."/>
            <person name="Natvig D."/>
            <person name="Lalanne C."/>
            <person name="Gautier V."/>
            <person name="Ament-Velasquez S.L."/>
            <person name="Kruys A."/>
            <person name="Hutchinson M.I."/>
            <person name="Powell A.J."/>
            <person name="Barry K."/>
            <person name="Miller A.N."/>
            <person name="Grigoriev I.V."/>
            <person name="Debuchy R."/>
            <person name="Gladieux P."/>
            <person name="Thoren M.H."/>
            <person name="Johannesson H."/>
        </authorList>
    </citation>
    <scope>NUCLEOTIDE SEQUENCE</scope>
    <source>
        <strain evidence="3">CBS 315.58</strain>
    </source>
</reference>
<feature type="chain" id="PRO_5043054514" evidence="2">
    <location>
        <begin position="16"/>
        <end position="166"/>
    </location>
</feature>
<accession>A0AAN7AXT5</accession>
<proteinExistence type="predicted"/>
<protein>
    <submittedName>
        <fullName evidence="3">Uncharacterized protein</fullName>
    </submittedName>
</protein>
<keyword evidence="2" id="KW-0732">Signal</keyword>
<sequence length="166" mass="17637">MRLSLALGLAGVVLAGGRDQKPLAHTSPTPPKSQQLMSCERTYGPGWETCGDEMSSRFCYSPEQGQSCCAVDNGYCEKGTWCAPVAGYCCLDGEDLETCARNAGFELPGSESSSLPSLKRSARPSDGGEVVVVRTTQESVARRRDQWTLTGMGLGIGVVGIFMLSC</sequence>
<keyword evidence="4" id="KW-1185">Reference proteome</keyword>
<reference evidence="3" key="1">
    <citation type="journal article" date="2023" name="Mol. Phylogenet. Evol.">
        <title>Genome-scale phylogeny and comparative genomics of the fungal order Sordariales.</title>
        <authorList>
            <person name="Hensen N."/>
            <person name="Bonometti L."/>
            <person name="Westerberg I."/>
            <person name="Brannstrom I.O."/>
            <person name="Guillou S."/>
            <person name="Cros-Aarteil S."/>
            <person name="Calhoun S."/>
            <person name="Haridas S."/>
            <person name="Kuo A."/>
            <person name="Mondo S."/>
            <person name="Pangilinan J."/>
            <person name="Riley R."/>
            <person name="LaButti K."/>
            <person name="Andreopoulos B."/>
            <person name="Lipzen A."/>
            <person name="Chen C."/>
            <person name="Yan M."/>
            <person name="Daum C."/>
            <person name="Ng V."/>
            <person name="Clum A."/>
            <person name="Steindorff A."/>
            <person name="Ohm R.A."/>
            <person name="Martin F."/>
            <person name="Silar P."/>
            <person name="Natvig D.O."/>
            <person name="Lalanne C."/>
            <person name="Gautier V."/>
            <person name="Ament-Velasquez S.L."/>
            <person name="Kruys A."/>
            <person name="Hutchinson M.I."/>
            <person name="Powell A.J."/>
            <person name="Barry K."/>
            <person name="Miller A.N."/>
            <person name="Grigoriev I.V."/>
            <person name="Debuchy R."/>
            <person name="Gladieux P."/>
            <person name="Hiltunen Thoren M."/>
            <person name="Johannesson H."/>
        </authorList>
    </citation>
    <scope>NUCLEOTIDE SEQUENCE</scope>
    <source>
        <strain evidence="3">CBS 315.58</strain>
    </source>
</reference>
<name>A0AAN7AXT5_9PEZI</name>
<dbReference type="AlphaFoldDB" id="A0AAN7AXT5"/>
<comment type="caution">
    <text evidence="3">The sequence shown here is derived from an EMBL/GenBank/DDBJ whole genome shotgun (WGS) entry which is preliminary data.</text>
</comment>
<feature type="signal peptide" evidence="2">
    <location>
        <begin position="1"/>
        <end position="15"/>
    </location>
</feature>
<feature type="region of interest" description="Disordered" evidence="1">
    <location>
        <begin position="107"/>
        <end position="129"/>
    </location>
</feature>
<gene>
    <name evidence="3" type="ORF">QBC40DRAFT_294700</name>
</gene>
<evidence type="ECO:0000256" key="2">
    <source>
        <dbReference type="SAM" id="SignalP"/>
    </source>
</evidence>
<dbReference type="Proteomes" id="UP001303160">
    <property type="component" value="Unassembled WGS sequence"/>
</dbReference>
<feature type="compositionally biased region" description="Low complexity" evidence="1">
    <location>
        <begin position="107"/>
        <end position="119"/>
    </location>
</feature>
<evidence type="ECO:0000313" key="3">
    <source>
        <dbReference type="EMBL" id="KAK4202432.1"/>
    </source>
</evidence>